<dbReference type="EMBL" id="CP138589">
    <property type="protein sequence ID" value="WPH03354.1"/>
    <property type="molecule type" value="Genomic_DNA"/>
</dbReference>
<gene>
    <name evidence="2" type="ORF">R9X50_00623300</name>
</gene>
<feature type="region of interest" description="Disordered" evidence="1">
    <location>
        <begin position="1"/>
        <end position="35"/>
    </location>
</feature>
<name>A0AAQ3M8I8_9PEZI</name>
<evidence type="ECO:0000256" key="1">
    <source>
        <dbReference type="SAM" id="MobiDB-lite"/>
    </source>
</evidence>
<evidence type="ECO:0000313" key="2">
    <source>
        <dbReference type="EMBL" id="WPH03354.1"/>
    </source>
</evidence>
<protein>
    <recommendedName>
        <fullName evidence="4">BTB domain-containing protein</fullName>
    </recommendedName>
</protein>
<evidence type="ECO:0008006" key="4">
    <source>
        <dbReference type="Google" id="ProtNLM"/>
    </source>
</evidence>
<dbReference type="AlphaFoldDB" id="A0AAQ3M8I8"/>
<reference evidence="2 3" key="1">
    <citation type="submission" date="2023-11" db="EMBL/GenBank/DDBJ databases">
        <title>An acidophilic fungus is an integral part of prey digestion in a carnivorous sundew plant.</title>
        <authorList>
            <person name="Tsai I.J."/>
        </authorList>
    </citation>
    <scope>NUCLEOTIDE SEQUENCE [LARGE SCALE GENOMIC DNA]</scope>
    <source>
        <strain evidence="2">169a</strain>
    </source>
</reference>
<sequence length="429" mass="48651">MSLRSVSNQPAISPGGKDSPVDSAAPSTPSASGEDEIIVIAKEGDIVLHIEHDIGERQSACRLRVSSRKLADVSKYFARLLQPGRFGEGERVDTELKSLREKYPSIAEAPATELPVISLQDLGRISTVKSISPLCTDMLYMLHGNDLAATPPLTNLANLAIVADRFDALIAAAEYANRKKLIRTIDGKTTPKIDTNLTQEKVRQRLLVAVLFNYSPWIEKYSARLIIRGWVGNEVETTLPLWWDLPSRFEEELLCRREYMLDAVQSVQAHFLSLYSSRERQCKLGYDSSAQCDSFQLGEMIRFFMRIGTLKLQGVVYDATEPPEPYSGDVYSLLDAMQQVPEYQIDKNHHHCGIRTRIIPLIDTLRESISHIGICFEYWTTSWSQYAWMEAKQPLLWRKQNYRLKATSHETLHANVRGLFMAAERDWSI</sequence>
<dbReference type="Proteomes" id="UP001303373">
    <property type="component" value="Chromosome 10"/>
</dbReference>
<evidence type="ECO:0000313" key="3">
    <source>
        <dbReference type="Proteomes" id="UP001303373"/>
    </source>
</evidence>
<accession>A0AAQ3M8I8</accession>
<keyword evidence="3" id="KW-1185">Reference proteome</keyword>
<feature type="compositionally biased region" description="Polar residues" evidence="1">
    <location>
        <begin position="1"/>
        <end position="11"/>
    </location>
</feature>
<proteinExistence type="predicted"/>
<organism evidence="2 3">
    <name type="scientific">Acrodontium crateriforme</name>
    <dbReference type="NCBI Taxonomy" id="150365"/>
    <lineage>
        <taxon>Eukaryota</taxon>
        <taxon>Fungi</taxon>
        <taxon>Dikarya</taxon>
        <taxon>Ascomycota</taxon>
        <taxon>Pezizomycotina</taxon>
        <taxon>Dothideomycetes</taxon>
        <taxon>Dothideomycetidae</taxon>
        <taxon>Mycosphaerellales</taxon>
        <taxon>Teratosphaeriaceae</taxon>
        <taxon>Acrodontium</taxon>
    </lineage>
</organism>